<keyword evidence="3" id="KW-0732">Signal</keyword>
<dbReference type="PANTHER" id="PTHR43903">
    <property type="entry name" value="NEUROLIGIN"/>
    <property type="match status" value="1"/>
</dbReference>
<comment type="similarity">
    <text evidence="1 3">Belongs to the type-B carboxylesterase/lipase family.</text>
</comment>
<reference evidence="7" key="1">
    <citation type="submission" date="2022-01" db="EMBL/GenBank/DDBJ databases">
        <authorList>
            <person name="Braso-Vives M."/>
        </authorList>
    </citation>
    <scope>NUCLEOTIDE SEQUENCE</scope>
</reference>
<dbReference type="InterPro" id="IPR051093">
    <property type="entry name" value="Neuroligin/BSAL"/>
</dbReference>
<evidence type="ECO:0000313" key="8">
    <source>
        <dbReference type="Proteomes" id="UP000838412"/>
    </source>
</evidence>
<feature type="transmembrane region" description="Helical" evidence="5">
    <location>
        <begin position="571"/>
        <end position="594"/>
    </location>
</feature>
<dbReference type="Pfam" id="PF00135">
    <property type="entry name" value="COesterase"/>
    <property type="match status" value="1"/>
</dbReference>
<keyword evidence="2 3" id="KW-0378">Hydrolase</keyword>
<evidence type="ECO:0000313" key="7">
    <source>
        <dbReference type="EMBL" id="CAH1274238.1"/>
    </source>
</evidence>
<accession>A0A8K0AJ66</accession>
<evidence type="ECO:0000256" key="2">
    <source>
        <dbReference type="ARBA" id="ARBA00022801"/>
    </source>
</evidence>
<feature type="chain" id="PRO_5035488305" description="Carboxylic ester hydrolase" evidence="3">
    <location>
        <begin position="24"/>
        <end position="615"/>
    </location>
</feature>
<sequence>MARISPVFLIFGILSVIFGSCRADLVKVTTSGLIRGFMSTYNGVEVEKYLGVPYATPPTGPLRLRNPVPHPEWDGIRNATANGPDCPDARHTVWDEDCLYANVYVPRKTPDEILSAMVYIHGGGFQHKTTTADPTAFAATGNVIVVAINYRTNVFGFFSTGDDAAPGNYGLMDQRAAIVWTKDNIAAFGGNPHKITIYGRSAGGESVGFQQLAPLNNGLYLRAISGSAVAITPGILTKRPSETSTYLVELLNCTTDNKLDEVECLRSVSTRDLLTYALQTPPASDSIYTWLPVVDGTFLPDTPENLLRSGVLENRDYLMGNVNSEGSVAGSATYQAATSVESFVSTARSKLFTTFPDNLENVVEATKYAYCYDINNNVSPNLPARYVDFYGEWRFVASTVLTADIYAKLGHNTYFFYFTHRPSYSTRDDFIGCAHGEEKFFLFGLTRDVTDDEMELSTNTMTYFANFVRSGNPNLPDPVPVEWPRYNTTDRPYLELDVNMTSQNVKTNLLPSQMFFWNEVIPSINSVGIPSGMVEESTSLAPLRTTSSPEEAEDGPSAGTNFAELLRSTQIVMYTMLGVSILLLLLLIILAFVYQQGLTKVNKNIEKTMDHNAMS</sequence>
<protein>
    <recommendedName>
        <fullName evidence="3">Carboxylic ester hydrolase</fullName>
        <ecNumber evidence="3">3.1.1.-</ecNumber>
    </recommendedName>
</protein>
<dbReference type="InterPro" id="IPR019826">
    <property type="entry name" value="Carboxylesterase_B_AS"/>
</dbReference>
<keyword evidence="5" id="KW-0472">Membrane</keyword>
<feature type="signal peptide" evidence="3">
    <location>
        <begin position="1"/>
        <end position="23"/>
    </location>
</feature>
<keyword evidence="5" id="KW-0812">Transmembrane</keyword>
<dbReference type="OrthoDB" id="3200163at2759"/>
<evidence type="ECO:0000256" key="1">
    <source>
        <dbReference type="ARBA" id="ARBA00005964"/>
    </source>
</evidence>
<evidence type="ECO:0000259" key="6">
    <source>
        <dbReference type="Pfam" id="PF00135"/>
    </source>
</evidence>
<name>A0A8K0AJ66_BRALA</name>
<dbReference type="PROSITE" id="PS00122">
    <property type="entry name" value="CARBOXYLESTERASE_B_1"/>
    <property type="match status" value="1"/>
</dbReference>
<keyword evidence="5" id="KW-1133">Transmembrane helix</keyword>
<evidence type="ECO:0000256" key="4">
    <source>
        <dbReference type="SAM" id="MobiDB-lite"/>
    </source>
</evidence>
<dbReference type="AlphaFoldDB" id="A0A8K0AJ66"/>
<dbReference type="GO" id="GO:0016787">
    <property type="term" value="F:hydrolase activity"/>
    <property type="evidence" value="ECO:0007669"/>
    <property type="project" value="UniProtKB-KW"/>
</dbReference>
<feature type="domain" description="Carboxylesterase type B" evidence="6">
    <location>
        <begin position="26"/>
        <end position="514"/>
    </location>
</feature>
<proteinExistence type="inferred from homology"/>
<evidence type="ECO:0000256" key="5">
    <source>
        <dbReference type="SAM" id="Phobius"/>
    </source>
</evidence>
<keyword evidence="8" id="KW-1185">Reference proteome</keyword>
<dbReference type="PROSITE" id="PS51257">
    <property type="entry name" value="PROKAR_LIPOPROTEIN"/>
    <property type="match status" value="1"/>
</dbReference>
<organism evidence="7 8">
    <name type="scientific">Branchiostoma lanceolatum</name>
    <name type="common">Common lancelet</name>
    <name type="synonym">Amphioxus lanceolatum</name>
    <dbReference type="NCBI Taxonomy" id="7740"/>
    <lineage>
        <taxon>Eukaryota</taxon>
        <taxon>Metazoa</taxon>
        <taxon>Chordata</taxon>
        <taxon>Cephalochordata</taxon>
        <taxon>Leptocardii</taxon>
        <taxon>Amphioxiformes</taxon>
        <taxon>Branchiostomatidae</taxon>
        <taxon>Branchiostoma</taxon>
    </lineage>
</organism>
<feature type="compositionally biased region" description="Polar residues" evidence="4">
    <location>
        <begin position="538"/>
        <end position="549"/>
    </location>
</feature>
<evidence type="ECO:0000256" key="3">
    <source>
        <dbReference type="RuleBase" id="RU361235"/>
    </source>
</evidence>
<dbReference type="Gene3D" id="3.40.50.1820">
    <property type="entry name" value="alpha/beta hydrolase"/>
    <property type="match status" value="1"/>
</dbReference>
<dbReference type="InterPro" id="IPR029058">
    <property type="entry name" value="AB_hydrolase_fold"/>
</dbReference>
<dbReference type="EC" id="3.1.1.-" evidence="3"/>
<gene>
    <name evidence="7" type="primary">NLGN4X</name>
    <name evidence="7" type="ORF">BLAG_LOCUS25328</name>
</gene>
<dbReference type="InterPro" id="IPR002018">
    <property type="entry name" value="CarbesteraseB"/>
</dbReference>
<dbReference type="Proteomes" id="UP000838412">
    <property type="component" value="Chromosome 9"/>
</dbReference>
<dbReference type="SUPFAM" id="SSF53474">
    <property type="entry name" value="alpha/beta-Hydrolases"/>
    <property type="match status" value="1"/>
</dbReference>
<feature type="region of interest" description="Disordered" evidence="4">
    <location>
        <begin position="538"/>
        <end position="557"/>
    </location>
</feature>
<dbReference type="EMBL" id="OV696694">
    <property type="protein sequence ID" value="CAH1274238.1"/>
    <property type="molecule type" value="Genomic_DNA"/>
</dbReference>